<evidence type="ECO:0000256" key="2">
    <source>
        <dbReference type="SAM" id="SignalP"/>
    </source>
</evidence>
<evidence type="ECO:0000256" key="1">
    <source>
        <dbReference type="ARBA" id="ARBA00022729"/>
    </source>
</evidence>
<evidence type="ECO:0000313" key="4">
    <source>
        <dbReference type="EMBL" id="SFT85233.1"/>
    </source>
</evidence>
<name>A0A1I7BDF2_9RHOB</name>
<feature type="signal peptide" evidence="2">
    <location>
        <begin position="1"/>
        <end position="22"/>
    </location>
</feature>
<dbReference type="Gene3D" id="2.40.160.10">
    <property type="entry name" value="Porin"/>
    <property type="match status" value="1"/>
</dbReference>
<dbReference type="SUPFAM" id="SSF56925">
    <property type="entry name" value="OMPA-like"/>
    <property type="match status" value="1"/>
</dbReference>
<dbReference type="Pfam" id="PF13505">
    <property type="entry name" value="OMP_b-brl"/>
    <property type="match status" value="1"/>
</dbReference>
<dbReference type="InterPro" id="IPR023614">
    <property type="entry name" value="Porin_dom_sf"/>
</dbReference>
<dbReference type="STRING" id="999627.SAMN05216236_109110"/>
<evidence type="ECO:0000259" key="3">
    <source>
        <dbReference type="Pfam" id="PF13505"/>
    </source>
</evidence>
<keyword evidence="5" id="KW-1185">Reference proteome</keyword>
<dbReference type="RefSeq" id="WP_051372318.1">
    <property type="nucleotide sequence ID" value="NZ_FPAW01000009.1"/>
</dbReference>
<dbReference type="eggNOG" id="COG3637">
    <property type="taxonomic scope" value="Bacteria"/>
</dbReference>
<organism evidence="4 5">
    <name type="scientific">Sedimentitalea nanhaiensis</name>
    <dbReference type="NCBI Taxonomy" id="999627"/>
    <lineage>
        <taxon>Bacteria</taxon>
        <taxon>Pseudomonadati</taxon>
        <taxon>Pseudomonadota</taxon>
        <taxon>Alphaproteobacteria</taxon>
        <taxon>Rhodobacterales</taxon>
        <taxon>Paracoccaceae</taxon>
        <taxon>Sedimentitalea</taxon>
    </lineage>
</organism>
<accession>A0A1I7BDF2</accession>
<dbReference type="EMBL" id="FPAW01000009">
    <property type="protein sequence ID" value="SFT85233.1"/>
    <property type="molecule type" value="Genomic_DNA"/>
</dbReference>
<protein>
    <submittedName>
        <fullName evidence="4">Opacity protein</fullName>
    </submittedName>
</protein>
<gene>
    <name evidence="4" type="ORF">SAMN05216236_109110</name>
</gene>
<evidence type="ECO:0000313" key="5">
    <source>
        <dbReference type="Proteomes" id="UP000182466"/>
    </source>
</evidence>
<dbReference type="InterPro" id="IPR027385">
    <property type="entry name" value="Beta-barrel_OMP"/>
</dbReference>
<dbReference type="Proteomes" id="UP000182466">
    <property type="component" value="Unassembled WGS sequence"/>
</dbReference>
<proteinExistence type="predicted"/>
<sequence>MRRRCISATIVAGIQFSTPAFAGDGWYGFYAGGPATEPNAHLSFQKISTIENPVPVVLHAGYNHSIGRAFVLGGEINLDSPKISDLNLGKELTTKRVKARLGYDLGPMLIYGILGYAEISADDGQEDGYTYDLGVKYKLNDSLHLSAGLGQDFRDFQSVSTGLSALNFRVSYQF</sequence>
<feature type="domain" description="Outer membrane protein beta-barrel" evidence="3">
    <location>
        <begin position="11"/>
        <end position="174"/>
    </location>
</feature>
<dbReference type="AlphaFoldDB" id="A0A1I7BDF2"/>
<feature type="chain" id="PRO_5010257024" evidence="2">
    <location>
        <begin position="23"/>
        <end position="174"/>
    </location>
</feature>
<keyword evidence="1 2" id="KW-0732">Signal</keyword>
<dbReference type="InterPro" id="IPR011250">
    <property type="entry name" value="OMP/PagP_B-barrel"/>
</dbReference>
<reference evidence="4 5" key="1">
    <citation type="submission" date="2016-10" db="EMBL/GenBank/DDBJ databases">
        <authorList>
            <person name="de Groot N.N."/>
        </authorList>
    </citation>
    <scope>NUCLEOTIDE SEQUENCE [LARGE SCALE GENOMIC DNA]</scope>
    <source>
        <strain evidence="4 5">CGMCC 1.10959</strain>
    </source>
</reference>